<keyword evidence="6" id="KW-1185">Reference proteome</keyword>
<dbReference type="AlphaFoldDB" id="A0ABD6EGM6"/>
<dbReference type="InterPro" id="IPR036020">
    <property type="entry name" value="WW_dom_sf"/>
</dbReference>
<accession>A0ABD6EGM6</accession>
<evidence type="ECO:0000313" key="5">
    <source>
        <dbReference type="EMBL" id="MFH4979083.1"/>
    </source>
</evidence>
<gene>
    <name evidence="5" type="ORF">AB6A40_005792</name>
</gene>
<feature type="domain" description="WW" evidence="3">
    <location>
        <begin position="67"/>
        <end position="100"/>
    </location>
</feature>
<dbReference type="CDD" id="cd00201">
    <property type="entry name" value="WW"/>
    <property type="match status" value="2"/>
</dbReference>
<dbReference type="PROSITE" id="PS50020">
    <property type="entry name" value="WW_DOMAIN_2"/>
    <property type="match status" value="2"/>
</dbReference>
<feature type="domain" description="PDZ" evidence="4">
    <location>
        <begin position="629"/>
        <end position="711"/>
    </location>
</feature>
<dbReference type="SMART" id="SM00228">
    <property type="entry name" value="PDZ"/>
    <property type="match status" value="5"/>
</dbReference>
<keyword evidence="1" id="KW-0677">Repeat</keyword>
<evidence type="ECO:0000313" key="6">
    <source>
        <dbReference type="Proteomes" id="UP001608902"/>
    </source>
</evidence>
<dbReference type="CDD" id="cd06735">
    <property type="entry name" value="PDZ5_MAGI-1_3-like"/>
    <property type="match status" value="1"/>
</dbReference>
<evidence type="ECO:0000259" key="3">
    <source>
        <dbReference type="PROSITE" id="PS50020"/>
    </source>
</evidence>
<feature type="compositionally biased region" description="Polar residues" evidence="2">
    <location>
        <begin position="444"/>
        <end position="459"/>
    </location>
</feature>
<comment type="caution">
    <text evidence="5">The sequence shown here is derived from an EMBL/GenBank/DDBJ whole genome shotgun (WGS) entry which is preliminary data.</text>
</comment>
<dbReference type="SMART" id="SM00456">
    <property type="entry name" value="WW"/>
    <property type="match status" value="2"/>
</dbReference>
<dbReference type="SUPFAM" id="SSF51045">
    <property type="entry name" value="WW domain"/>
    <property type="match status" value="2"/>
</dbReference>
<protein>
    <submittedName>
        <fullName evidence="5">Uncharacterized protein</fullName>
    </submittedName>
</protein>
<dbReference type="PROSITE" id="PS01159">
    <property type="entry name" value="WW_DOMAIN_1"/>
    <property type="match status" value="2"/>
</dbReference>
<dbReference type="FunFam" id="2.30.42.10:FF:000005">
    <property type="entry name" value="Membrane associated guanylate kinase, WW and PDZ domain containing 1"/>
    <property type="match status" value="1"/>
</dbReference>
<dbReference type="InterPro" id="IPR001478">
    <property type="entry name" value="PDZ"/>
</dbReference>
<dbReference type="Pfam" id="PF00397">
    <property type="entry name" value="WW"/>
    <property type="match status" value="2"/>
</dbReference>
<evidence type="ECO:0000256" key="1">
    <source>
        <dbReference type="ARBA" id="ARBA00022737"/>
    </source>
</evidence>
<feature type="region of interest" description="Disordered" evidence="2">
    <location>
        <begin position="416"/>
        <end position="475"/>
    </location>
</feature>
<dbReference type="PANTHER" id="PTHR10316:SF40">
    <property type="entry name" value="LD27118P"/>
    <property type="match status" value="1"/>
</dbReference>
<dbReference type="InterPro" id="IPR001202">
    <property type="entry name" value="WW_dom"/>
</dbReference>
<dbReference type="CDD" id="cd06734">
    <property type="entry name" value="PDZ4_MAGI-1_3-like"/>
    <property type="match status" value="1"/>
</dbReference>
<evidence type="ECO:0000256" key="2">
    <source>
        <dbReference type="SAM" id="MobiDB-lite"/>
    </source>
</evidence>
<dbReference type="SUPFAM" id="SSF50156">
    <property type="entry name" value="PDZ domain-like"/>
    <property type="match status" value="5"/>
</dbReference>
<name>A0ABD6EGM6_9BILA</name>
<reference evidence="5 6" key="1">
    <citation type="submission" date="2024-08" db="EMBL/GenBank/DDBJ databases">
        <title>Gnathostoma spinigerum genome.</title>
        <authorList>
            <person name="Gonzalez-Bertolin B."/>
            <person name="Monzon S."/>
            <person name="Zaballos A."/>
            <person name="Jimenez P."/>
            <person name="Dekumyoy P."/>
            <person name="Varona S."/>
            <person name="Cuesta I."/>
            <person name="Sumanam S."/>
            <person name="Adisakwattana P."/>
            <person name="Gasser R.B."/>
            <person name="Hernandez-Gonzalez A."/>
            <person name="Young N.D."/>
            <person name="Perteguer M.J."/>
        </authorList>
    </citation>
    <scope>NUCLEOTIDE SEQUENCE [LARGE SCALE GENOMIC DNA]</scope>
    <source>
        <strain evidence="5">AL3</strain>
        <tissue evidence="5">Liver</tissue>
    </source>
</reference>
<evidence type="ECO:0000259" key="4">
    <source>
        <dbReference type="PROSITE" id="PS50106"/>
    </source>
</evidence>
<dbReference type="PANTHER" id="PTHR10316">
    <property type="entry name" value="MEMBRANE ASSOCIATED GUANYLATE KINASE-RELATED"/>
    <property type="match status" value="1"/>
</dbReference>
<proteinExistence type="predicted"/>
<dbReference type="Gene3D" id="2.30.42.10">
    <property type="match status" value="5"/>
</dbReference>
<feature type="domain" description="PDZ" evidence="4">
    <location>
        <begin position="778"/>
        <end position="849"/>
    </location>
</feature>
<dbReference type="Pfam" id="PF00595">
    <property type="entry name" value="PDZ"/>
    <property type="match status" value="4"/>
</dbReference>
<dbReference type="EMBL" id="JBGFUD010003830">
    <property type="protein sequence ID" value="MFH4979083.1"/>
    <property type="molecule type" value="Genomic_DNA"/>
</dbReference>
<dbReference type="PROSITE" id="PS50106">
    <property type="entry name" value="PDZ"/>
    <property type="match status" value="4"/>
</dbReference>
<organism evidence="5 6">
    <name type="scientific">Gnathostoma spinigerum</name>
    <dbReference type="NCBI Taxonomy" id="75299"/>
    <lineage>
        <taxon>Eukaryota</taxon>
        <taxon>Metazoa</taxon>
        <taxon>Ecdysozoa</taxon>
        <taxon>Nematoda</taxon>
        <taxon>Chromadorea</taxon>
        <taxon>Rhabditida</taxon>
        <taxon>Spirurina</taxon>
        <taxon>Gnathostomatomorpha</taxon>
        <taxon>Gnathostomatoidea</taxon>
        <taxon>Gnathostomatidae</taxon>
        <taxon>Gnathostoma</taxon>
    </lineage>
</organism>
<feature type="domain" description="PDZ" evidence="4">
    <location>
        <begin position="526"/>
        <end position="608"/>
    </location>
</feature>
<dbReference type="Proteomes" id="UP001608902">
    <property type="component" value="Unassembled WGS sequence"/>
</dbReference>
<dbReference type="FunFam" id="2.20.70.10:FF:000001">
    <property type="entry name" value="Membrane-associated guanylate kinase, WW and PDZ domain-containing protein 1"/>
    <property type="match status" value="1"/>
</dbReference>
<dbReference type="InterPro" id="IPR036034">
    <property type="entry name" value="PDZ_sf"/>
</dbReference>
<feature type="domain" description="WW" evidence="3">
    <location>
        <begin position="35"/>
        <end position="68"/>
    </location>
</feature>
<sequence>MKQAASNADTWDLVEMDMEQMHIVCGDPTDLNVFGPLPPNWEVAYSERGEKYFIDHNNGTTQWNDPRALPEGWEKVEDSVYGTFYVDHINKRTQYEKPSTSGQVNNKMSNTAPSYGLVLPGDINSNGQCGTNGFDKPCGISYDETVDTAACQSFPHTAGWRDPVCHSNSGTSSTHHPPLPLMFTRDPSQLRGELITTRFIKGSKGLGFTLIGSDGNSMHEEFLQVKSIIPGGPAHRDNVLRTGDVLVYVNDECVLGATQSHACHIFQKINVGEEVQLQICRGYPLLINPSNKIVTENAYTAQSHEEREVIISKGEDGFGFTIFESFNGQRVKKILHPDRCENLMEGDALLEMKTTYPQGTPNSPVGPERVTNFRTMSHHELVTFLRECPVGFWAKLTVLRHLPRYRSRTPSAAFRYGEQRTTPIPLISPRSRTPAPQPPRPSKKNTTQLSLPSLSNVRNQRTDNVDSGAGIYIPSNTLPRQAERHSHDSIYENLSRVHPSSTSLGFATPSYVPVCAYFNEPTEVITVNLLRKPAGFGFRVVGGTEEGTCVSVGQVVPGGAAAEDNRLKQGDEIIEIDGQNVIGESHENVVNLMHRSAANGRVRLVVRRRRPVSMYATNDHLRYVLPTHDIVLTRTDHDGFGFVIVSSAHRNECRIGRILENSPAALCGQLHVDDRVVAVNGVGISNLSHSDIVNLIKDSGLSVRLTIVPLSTLPFVTVDRPEPGQPHECSNEIPAVISNGYSQLSSSTTPYWHFGQNDAQPKAFSPALTPESVSLMISVELTRGPRGFGFSIRGGQEFDSMPLFVLRIADDGPAAIDGRLRIGDQLVEINGHSTKGMTHANAIQLIKQSSTVHLIVSRTRSP</sequence>
<feature type="domain" description="PDZ" evidence="4">
    <location>
        <begin position="196"/>
        <end position="268"/>
    </location>
</feature>
<dbReference type="Gene3D" id="2.20.70.10">
    <property type="match status" value="2"/>
</dbReference>